<evidence type="ECO:0000313" key="1">
    <source>
        <dbReference type="EMBL" id="KAH6632317.1"/>
    </source>
</evidence>
<dbReference type="EMBL" id="JAGIZQ010000004">
    <property type="protein sequence ID" value="KAH6632317.1"/>
    <property type="molecule type" value="Genomic_DNA"/>
</dbReference>
<proteinExistence type="predicted"/>
<evidence type="ECO:0000313" key="2">
    <source>
        <dbReference type="Proteomes" id="UP000724584"/>
    </source>
</evidence>
<accession>A0ACB7PDP2</accession>
<comment type="caution">
    <text evidence="1">The sequence shown here is derived from an EMBL/GenBank/DDBJ whole genome shotgun (WGS) entry which is preliminary data.</text>
</comment>
<organism evidence="1 2">
    <name type="scientific">Chaetomium tenue</name>
    <dbReference type="NCBI Taxonomy" id="1854479"/>
    <lineage>
        <taxon>Eukaryota</taxon>
        <taxon>Fungi</taxon>
        <taxon>Dikarya</taxon>
        <taxon>Ascomycota</taxon>
        <taxon>Pezizomycotina</taxon>
        <taxon>Sordariomycetes</taxon>
        <taxon>Sordariomycetidae</taxon>
        <taxon>Sordariales</taxon>
        <taxon>Chaetomiaceae</taxon>
        <taxon>Chaetomium</taxon>
    </lineage>
</organism>
<sequence length="58" mass="6365">MALEKTCIFLIGMGAYIFGDWACGWVSGWTYKQSRVLGGVYILGVCEVGSGYHIVWTA</sequence>
<reference evidence="1 2" key="1">
    <citation type="journal article" date="2021" name="Nat. Commun.">
        <title>Genetic determinants of endophytism in the Arabidopsis root mycobiome.</title>
        <authorList>
            <person name="Mesny F."/>
            <person name="Miyauchi S."/>
            <person name="Thiergart T."/>
            <person name="Pickel B."/>
            <person name="Atanasova L."/>
            <person name="Karlsson M."/>
            <person name="Huettel B."/>
            <person name="Barry K.W."/>
            <person name="Haridas S."/>
            <person name="Chen C."/>
            <person name="Bauer D."/>
            <person name="Andreopoulos W."/>
            <person name="Pangilinan J."/>
            <person name="LaButti K."/>
            <person name="Riley R."/>
            <person name="Lipzen A."/>
            <person name="Clum A."/>
            <person name="Drula E."/>
            <person name="Henrissat B."/>
            <person name="Kohler A."/>
            <person name="Grigoriev I.V."/>
            <person name="Martin F.M."/>
            <person name="Hacquard S."/>
        </authorList>
    </citation>
    <scope>NUCLEOTIDE SEQUENCE [LARGE SCALE GENOMIC DNA]</scope>
    <source>
        <strain evidence="1 2">MPI-SDFR-AT-0079</strain>
    </source>
</reference>
<dbReference type="Proteomes" id="UP000724584">
    <property type="component" value="Unassembled WGS sequence"/>
</dbReference>
<keyword evidence="2" id="KW-1185">Reference proteome</keyword>
<name>A0ACB7PDP2_9PEZI</name>
<gene>
    <name evidence="1" type="ORF">F5144DRAFT_573677</name>
</gene>
<protein>
    <submittedName>
        <fullName evidence="1">Uncharacterized protein</fullName>
    </submittedName>
</protein>